<gene>
    <name evidence="3" type="ORF">M1L60_35825</name>
</gene>
<keyword evidence="2" id="KW-0732">Signal</keyword>
<evidence type="ECO:0000313" key="3">
    <source>
        <dbReference type="EMBL" id="MCO8275961.1"/>
    </source>
</evidence>
<feature type="region of interest" description="Disordered" evidence="1">
    <location>
        <begin position="31"/>
        <end position="52"/>
    </location>
</feature>
<dbReference type="EMBL" id="JAMYJR010000040">
    <property type="protein sequence ID" value="MCO8275961.1"/>
    <property type="molecule type" value="Genomic_DNA"/>
</dbReference>
<evidence type="ECO:0000256" key="2">
    <source>
        <dbReference type="SAM" id="SignalP"/>
    </source>
</evidence>
<keyword evidence="4" id="KW-1185">Reference proteome</keyword>
<feature type="region of interest" description="Disordered" evidence="1">
    <location>
        <begin position="132"/>
        <end position="165"/>
    </location>
</feature>
<feature type="chain" id="PRO_5045446342" description="DUF5666 domain-containing protein" evidence="2">
    <location>
        <begin position="31"/>
        <end position="165"/>
    </location>
</feature>
<evidence type="ECO:0008006" key="5">
    <source>
        <dbReference type="Google" id="ProtNLM"/>
    </source>
</evidence>
<organism evidence="3 4">
    <name type="scientific">Paractinoplanes aksuensis</name>
    <dbReference type="NCBI Taxonomy" id="2939490"/>
    <lineage>
        <taxon>Bacteria</taxon>
        <taxon>Bacillati</taxon>
        <taxon>Actinomycetota</taxon>
        <taxon>Actinomycetes</taxon>
        <taxon>Micromonosporales</taxon>
        <taxon>Micromonosporaceae</taxon>
        <taxon>Paractinoplanes</taxon>
    </lineage>
</organism>
<sequence>MRIRRTVPAVVLAAAVAVAAVPVAALPAIAKPAASKPSKPSESRPAKPAKPAKVKFAANGTVTAVDLDQATVTVAVKSGTKDVKGRTVSITVPTTTRINVDGGGKTLSAIAAGYRITVTGSHAGPLYTAAKIQAHGVRTRPAPSTSPSPTPSPTDTDDSPKSDDD</sequence>
<name>A0ABT1E113_9ACTN</name>
<dbReference type="RefSeq" id="WP_253241994.1">
    <property type="nucleotide sequence ID" value="NZ_JAMYJR010000040.1"/>
</dbReference>
<comment type="caution">
    <text evidence="3">The sequence shown here is derived from an EMBL/GenBank/DDBJ whole genome shotgun (WGS) entry which is preliminary data.</text>
</comment>
<evidence type="ECO:0000313" key="4">
    <source>
        <dbReference type="Proteomes" id="UP001523369"/>
    </source>
</evidence>
<accession>A0ABT1E113</accession>
<dbReference type="Proteomes" id="UP001523369">
    <property type="component" value="Unassembled WGS sequence"/>
</dbReference>
<evidence type="ECO:0000256" key="1">
    <source>
        <dbReference type="SAM" id="MobiDB-lite"/>
    </source>
</evidence>
<protein>
    <recommendedName>
        <fullName evidence="5">DUF5666 domain-containing protein</fullName>
    </recommendedName>
</protein>
<feature type="signal peptide" evidence="2">
    <location>
        <begin position="1"/>
        <end position="30"/>
    </location>
</feature>
<reference evidence="3 4" key="1">
    <citation type="submission" date="2022-06" db="EMBL/GenBank/DDBJ databases">
        <title>New Species of the Genus Actinoplanes, ActinopZanes ferrugineus.</title>
        <authorList>
            <person name="Ding P."/>
        </authorList>
    </citation>
    <scope>NUCLEOTIDE SEQUENCE [LARGE SCALE GENOMIC DNA]</scope>
    <source>
        <strain evidence="3 4">TRM88003</strain>
    </source>
</reference>
<proteinExistence type="predicted"/>